<dbReference type="AlphaFoldDB" id="A0A2T0S312"/>
<name>A0A2T0S312_9BACT</name>
<organism evidence="1 2">
    <name type="scientific">Spirosoma oryzae</name>
    <dbReference type="NCBI Taxonomy" id="1469603"/>
    <lineage>
        <taxon>Bacteria</taxon>
        <taxon>Pseudomonadati</taxon>
        <taxon>Bacteroidota</taxon>
        <taxon>Cytophagia</taxon>
        <taxon>Cytophagales</taxon>
        <taxon>Cytophagaceae</taxon>
        <taxon>Spirosoma</taxon>
    </lineage>
</organism>
<reference evidence="1 2" key="1">
    <citation type="submission" date="2018-03" db="EMBL/GenBank/DDBJ databases">
        <title>Genomic Encyclopedia of Archaeal and Bacterial Type Strains, Phase II (KMG-II): from individual species to whole genera.</title>
        <authorList>
            <person name="Goeker M."/>
        </authorList>
    </citation>
    <scope>NUCLEOTIDE SEQUENCE [LARGE SCALE GENOMIC DNA]</scope>
    <source>
        <strain evidence="1 2">DSM 28354</strain>
    </source>
</reference>
<evidence type="ECO:0008006" key="3">
    <source>
        <dbReference type="Google" id="ProtNLM"/>
    </source>
</evidence>
<proteinExistence type="predicted"/>
<sequence>MSFVKNLLMGSLLVGLLSSCQVDHLSVQTDFPFTISNETLPDRPI</sequence>
<gene>
    <name evidence="1" type="ORF">CLV58_13144</name>
</gene>
<keyword evidence="2" id="KW-1185">Reference proteome</keyword>
<protein>
    <recommendedName>
        <fullName evidence="3">Lipoprotein</fullName>
    </recommendedName>
</protein>
<comment type="caution">
    <text evidence="1">The sequence shown here is derived from an EMBL/GenBank/DDBJ whole genome shotgun (WGS) entry which is preliminary data.</text>
</comment>
<dbReference type="PROSITE" id="PS51257">
    <property type="entry name" value="PROKAR_LIPOPROTEIN"/>
    <property type="match status" value="1"/>
</dbReference>
<accession>A0A2T0S312</accession>
<evidence type="ECO:0000313" key="2">
    <source>
        <dbReference type="Proteomes" id="UP000238375"/>
    </source>
</evidence>
<dbReference type="EMBL" id="PVTE01000031">
    <property type="protein sequence ID" value="PRY27826.1"/>
    <property type="molecule type" value="Genomic_DNA"/>
</dbReference>
<dbReference type="Proteomes" id="UP000238375">
    <property type="component" value="Unassembled WGS sequence"/>
</dbReference>
<evidence type="ECO:0000313" key="1">
    <source>
        <dbReference type="EMBL" id="PRY27826.1"/>
    </source>
</evidence>